<dbReference type="InterPro" id="IPR001865">
    <property type="entry name" value="Ribosomal_uS2"/>
</dbReference>
<dbReference type="Gramene" id="rna-AYBTSS11_LOCUS25011">
    <property type="protein sequence ID" value="CAJ1972954.1"/>
    <property type="gene ID" value="gene-AYBTSS11_LOCUS25011"/>
</dbReference>
<dbReference type="GO" id="GO:0006412">
    <property type="term" value="P:translation"/>
    <property type="evidence" value="ECO:0007669"/>
    <property type="project" value="InterPro"/>
</dbReference>
<dbReference type="EMBL" id="OY731406">
    <property type="protein sequence ID" value="CAJ1972954.1"/>
    <property type="molecule type" value="Genomic_DNA"/>
</dbReference>
<organism evidence="8 9">
    <name type="scientific">Sphenostylis stenocarpa</name>
    <dbReference type="NCBI Taxonomy" id="92480"/>
    <lineage>
        <taxon>Eukaryota</taxon>
        <taxon>Viridiplantae</taxon>
        <taxon>Streptophyta</taxon>
        <taxon>Embryophyta</taxon>
        <taxon>Tracheophyta</taxon>
        <taxon>Spermatophyta</taxon>
        <taxon>Magnoliopsida</taxon>
        <taxon>eudicotyledons</taxon>
        <taxon>Gunneridae</taxon>
        <taxon>Pentapetalae</taxon>
        <taxon>rosids</taxon>
        <taxon>fabids</taxon>
        <taxon>Fabales</taxon>
        <taxon>Fabaceae</taxon>
        <taxon>Papilionoideae</taxon>
        <taxon>50 kb inversion clade</taxon>
        <taxon>NPAAA clade</taxon>
        <taxon>indigoferoid/millettioid clade</taxon>
        <taxon>Phaseoleae</taxon>
        <taxon>Sphenostylis</taxon>
    </lineage>
</organism>
<comment type="similarity">
    <text evidence="2">Belongs to the UDPGP type 1 family.</text>
</comment>
<comment type="catalytic activity">
    <reaction evidence="6">
        <text>alpha-D-glucose 1-phosphate + UTP + H(+) = UDP-alpha-D-glucose + diphosphate</text>
        <dbReference type="Rhea" id="RHEA:19889"/>
        <dbReference type="ChEBI" id="CHEBI:15378"/>
        <dbReference type="ChEBI" id="CHEBI:33019"/>
        <dbReference type="ChEBI" id="CHEBI:46398"/>
        <dbReference type="ChEBI" id="CHEBI:58601"/>
        <dbReference type="ChEBI" id="CHEBI:58885"/>
        <dbReference type="EC" id="2.7.7.9"/>
    </reaction>
</comment>
<keyword evidence="5" id="KW-0548">Nucleotidyltransferase</keyword>
<dbReference type="Gene3D" id="3.90.550.10">
    <property type="entry name" value="Spore Coat Polysaccharide Biosynthesis Protein SpsA, Chain A"/>
    <property type="match status" value="1"/>
</dbReference>
<dbReference type="SUPFAM" id="SSF52313">
    <property type="entry name" value="Ribosomal protein S2"/>
    <property type="match status" value="1"/>
</dbReference>
<evidence type="ECO:0000256" key="1">
    <source>
        <dbReference type="ARBA" id="ARBA00006242"/>
    </source>
</evidence>
<dbReference type="Pfam" id="PF01704">
    <property type="entry name" value="UDPGP"/>
    <property type="match status" value="1"/>
</dbReference>
<evidence type="ECO:0000256" key="6">
    <source>
        <dbReference type="ARBA" id="ARBA00048128"/>
    </source>
</evidence>
<protein>
    <recommendedName>
        <fullName evidence="3">UTP--glucose-1-phosphate uridylyltransferase</fullName>
        <ecNumber evidence="3">2.7.7.9</ecNumber>
    </recommendedName>
</protein>
<sequence length="666" mass="74464">MEAWGRHRIMLTKEEEEEKKKGREGAKSKNPTAGSGSGSGSEGRENRRRKGMTIHSIVIQKLLSTNAQVGRRVATHHFKEYTYGFRNKMAIIDSDKTLICMRSACNFIAALARHNARFMFINTNPLFDDIFDLMTKKVGSYSSSTHSLWRSGGFLTNSYSPKKFRSRNKKLVFGPTQPPDCIVVVDTDRKSNVISEAFKLQIPVVALVDSAMPLDIYKRIAYPVPANNSVQFVYLFCNLITKTLLHEKNNLKIDSREEAPRKGKSDLDKFGLTVVPYASLAPLPEGVFTSKADIEETKKLLDKLVVLKFSGAKGRNMDFEDPKSAINISDGLTFLDLIINQLETLNSKYGCRVPLLLFNKNDIHDSSQKVLEKYSKSSVEVHTLKQGEGGELKSSGGHSSKEEVHPFDDVDVFHTLMTGGTLDSLLSQGKEYILVLKSENVATVVDPNILNHLMINDIEYCMEVTPSHSFNLILTAMKFKLREIAQNQDKHLKDNFKLIDTRNMWVSLRAIKRFVDTDKLKQKKPTVLKDTATGSTIQFFDNVIGVSVPESRFLPLDATSDLLLLQSDLYTCREGVLTRNPARTNPLNPVIDLGPEFEKVGDFQSRFKSIPSIIELDSLVVRGDVWFGANITLKGQVTIAAKPGLTLEIPDGVTIENKELNDPAGI</sequence>
<proteinExistence type="inferred from homology"/>
<evidence type="ECO:0000256" key="5">
    <source>
        <dbReference type="ARBA" id="ARBA00022695"/>
    </source>
</evidence>
<dbReference type="InterPro" id="IPR002618">
    <property type="entry name" value="UDPGP_fam"/>
</dbReference>
<keyword evidence="9" id="KW-1185">Reference proteome</keyword>
<feature type="compositionally biased region" description="Basic residues" evidence="7">
    <location>
        <begin position="1"/>
        <end position="10"/>
    </location>
</feature>
<dbReference type="GO" id="GO:0003735">
    <property type="term" value="F:structural constituent of ribosome"/>
    <property type="evidence" value="ECO:0007669"/>
    <property type="project" value="InterPro"/>
</dbReference>
<dbReference type="InterPro" id="IPR023591">
    <property type="entry name" value="Ribosomal_uS2_flav_dom_sf"/>
</dbReference>
<keyword evidence="4" id="KW-0808">Transferase</keyword>
<dbReference type="GO" id="GO:0003983">
    <property type="term" value="F:UTP:glucose-1-phosphate uridylyltransferase activity"/>
    <property type="evidence" value="ECO:0007669"/>
    <property type="project" value="UniProtKB-EC"/>
</dbReference>
<dbReference type="PRINTS" id="PR00395">
    <property type="entry name" value="RIBOSOMALS2"/>
</dbReference>
<feature type="region of interest" description="Disordered" evidence="7">
    <location>
        <begin position="1"/>
        <end position="50"/>
    </location>
</feature>
<dbReference type="GO" id="GO:0005840">
    <property type="term" value="C:ribosome"/>
    <property type="evidence" value="ECO:0007669"/>
    <property type="project" value="InterPro"/>
</dbReference>
<gene>
    <name evidence="8" type="ORF">AYBTSS11_LOCUS25011</name>
</gene>
<dbReference type="Proteomes" id="UP001189624">
    <property type="component" value="Chromosome 9"/>
</dbReference>
<evidence type="ECO:0000256" key="7">
    <source>
        <dbReference type="SAM" id="MobiDB-lite"/>
    </source>
</evidence>
<dbReference type="EC" id="2.7.7.9" evidence="3"/>
<dbReference type="Gene3D" id="3.40.50.10490">
    <property type="entry name" value="Glucose-6-phosphate isomerase like protein, domain 1"/>
    <property type="match status" value="1"/>
</dbReference>
<evidence type="ECO:0000313" key="8">
    <source>
        <dbReference type="EMBL" id="CAJ1972954.1"/>
    </source>
</evidence>
<dbReference type="InterPro" id="IPR029044">
    <property type="entry name" value="Nucleotide-diphossugar_trans"/>
</dbReference>
<dbReference type="InterPro" id="IPR016267">
    <property type="entry name" value="UDPGP_trans"/>
</dbReference>
<dbReference type="Gene3D" id="2.160.10.10">
    <property type="entry name" value="Hexapeptide repeat proteins"/>
    <property type="match status" value="1"/>
</dbReference>
<dbReference type="PANTHER" id="PTHR43511">
    <property type="match status" value="1"/>
</dbReference>
<evidence type="ECO:0000256" key="3">
    <source>
        <dbReference type="ARBA" id="ARBA00012415"/>
    </source>
</evidence>
<evidence type="ECO:0000256" key="4">
    <source>
        <dbReference type="ARBA" id="ARBA00022679"/>
    </source>
</evidence>
<comment type="similarity">
    <text evidence="1">Belongs to the universal ribosomal protein uS2 family.</text>
</comment>
<accession>A0AA86VV26</accession>
<evidence type="ECO:0000256" key="2">
    <source>
        <dbReference type="ARBA" id="ARBA00010401"/>
    </source>
</evidence>
<reference evidence="8" key="1">
    <citation type="submission" date="2023-10" db="EMBL/GenBank/DDBJ databases">
        <authorList>
            <person name="Domelevo Entfellner J.-B."/>
        </authorList>
    </citation>
    <scope>NUCLEOTIDE SEQUENCE</scope>
</reference>
<dbReference type="SUPFAM" id="SSF53448">
    <property type="entry name" value="Nucleotide-diphospho-sugar transferases"/>
    <property type="match status" value="1"/>
</dbReference>
<evidence type="ECO:0000313" key="9">
    <source>
        <dbReference type="Proteomes" id="UP001189624"/>
    </source>
</evidence>
<dbReference type="AlphaFoldDB" id="A0AA86VV26"/>
<feature type="compositionally biased region" description="Basic and acidic residues" evidence="7">
    <location>
        <begin position="18"/>
        <end position="27"/>
    </location>
</feature>
<dbReference type="Pfam" id="PF00318">
    <property type="entry name" value="Ribosomal_S2"/>
    <property type="match status" value="2"/>
</dbReference>
<dbReference type="GO" id="GO:0006011">
    <property type="term" value="P:UDP-alpha-D-glucose metabolic process"/>
    <property type="evidence" value="ECO:0007669"/>
    <property type="project" value="InterPro"/>
</dbReference>
<name>A0AA86VV26_9FABA</name>
<dbReference type="FunFam" id="2.160.10.10:FF:000001">
    <property type="entry name" value="UTP--glucose-1-phosphate uridylyltransferase"/>
    <property type="match status" value="1"/>
</dbReference>